<protein>
    <submittedName>
        <fullName evidence="2">DNA topoisomerase</fullName>
    </submittedName>
</protein>
<sequence length="485" mass="56428">MLCQNAVLFSSAPEILTAIENLTRPNFRVYLSTVAKHYIDFRNGVALSRCQKEIARFYLPQKSINKLSFYPCGSTCLKLIVDQYDKVQKSPTKYCLQFVFNIDGKEILFCCGEYSEDEAEKLCKKLNEINLCEVVEMTKSDPIKKDALAGLNTYELMKFLSRYLHIHTTAAAALVQKLYELGLISYPRSETSKYTKDLTVNQQQLCANLLKFNSKFEDTDIFKAIKEMKIEVEKALDKGEDCKDHPPITPTEKWLEDLNEMRYDREELEIVYNFIVRRFLASFADDYQYCEETIKFKIGEEDEFQYSYFTTENPGFTTLLPELIKDGTRDESLLPLLKIGSELPFKVEAKEIELVQVMEDNHIGTDGSIPTHIYNIEKNGLVKIDNDSFEFNPEKLGLLMSKSYEKCIPNSIDPMFRAKFFRDLKAIASGEKKFAEVYDKIMIKIDQNFQQLSKTFDDYFYKHIADFRDCFQDITKRLPVRKCLF</sequence>
<evidence type="ECO:0000313" key="2">
    <source>
        <dbReference type="WBParaSite" id="ES5_v2.g24488.t1"/>
    </source>
</evidence>
<dbReference type="Proteomes" id="UP000887579">
    <property type="component" value="Unplaced"/>
</dbReference>
<dbReference type="WBParaSite" id="ES5_v2.g24488.t1">
    <property type="protein sequence ID" value="ES5_v2.g24488.t1"/>
    <property type="gene ID" value="ES5_v2.g24488"/>
</dbReference>
<evidence type="ECO:0000313" key="1">
    <source>
        <dbReference type="Proteomes" id="UP000887579"/>
    </source>
</evidence>
<proteinExistence type="predicted"/>
<accession>A0AC34G4U9</accession>
<reference evidence="2" key="1">
    <citation type="submission" date="2022-11" db="UniProtKB">
        <authorList>
            <consortium name="WormBaseParasite"/>
        </authorList>
    </citation>
    <scope>IDENTIFICATION</scope>
</reference>
<organism evidence="1 2">
    <name type="scientific">Panagrolaimus sp. ES5</name>
    <dbReference type="NCBI Taxonomy" id="591445"/>
    <lineage>
        <taxon>Eukaryota</taxon>
        <taxon>Metazoa</taxon>
        <taxon>Ecdysozoa</taxon>
        <taxon>Nematoda</taxon>
        <taxon>Chromadorea</taxon>
        <taxon>Rhabditida</taxon>
        <taxon>Tylenchina</taxon>
        <taxon>Panagrolaimomorpha</taxon>
        <taxon>Panagrolaimoidea</taxon>
        <taxon>Panagrolaimidae</taxon>
        <taxon>Panagrolaimus</taxon>
    </lineage>
</organism>
<name>A0AC34G4U9_9BILA</name>